<feature type="region of interest" description="Disordered" evidence="1">
    <location>
        <begin position="108"/>
        <end position="145"/>
    </location>
</feature>
<evidence type="ECO:0000313" key="3">
    <source>
        <dbReference type="Proteomes" id="UP000275078"/>
    </source>
</evidence>
<reference evidence="2 3" key="1">
    <citation type="journal article" date="2018" name="Nat. Ecol. Evol.">
        <title>Pezizomycetes genomes reveal the molecular basis of ectomycorrhizal truffle lifestyle.</title>
        <authorList>
            <person name="Murat C."/>
            <person name="Payen T."/>
            <person name="Noel B."/>
            <person name="Kuo A."/>
            <person name="Morin E."/>
            <person name="Chen J."/>
            <person name="Kohler A."/>
            <person name="Krizsan K."/>
            <person name="Balestrini R."/>
            <person name="Da Silva C."/>
            <person name="Montanini B."/>
            <person name="Hainaut M."/>
            <person name="Levati E."/>
            <person name="Barry K.W."/>
            <person name="Belfiori B."/>
            <person name="Cichocki N."/>
            <person name="Clum A."/>
            <person name="Dockter R.B."/>
            <person name="Fauchery L."/>
            <person name="Guy J."/>
            <person name="Iotti M."/>
            <person name="Le Tacon F."/>
            <person name="Lindquist E.A."/>
            <person name="Lipzen A."/>
            <person name="Malagnac F."/>
            <person name="Mello A."/>
            <person name="Molinier V."/>
            <person name="Miyauchi S."/>
            <person name="Poulain J."/>
            <person name="Riccioni C."/>
            <person name="Rubini A."/>
            <person name="Sitrit Y."/>
            <person name="Splivallo R."/>
            <person name="Traeger S."/>
            <person name="Wang M."/>
            <person name="Zifcakova L."/>
            <person name="Wipf D."/>
            <person name="Zambonelli A."/>
            <person name="Paolocci F."/>
            <person name="Nowrousian M."/>
            <person name="Ottonello S."/>
            <person name="Baldrian P."/>
            <person name="Spatafora J.W."/>
            <person name="Henrissat B."/>
            <person name="Nagy L.G."/>
            <person name="Aury J.M."/>
            <person name="Wincker P."/>
            <person name="Grigoriev I.V."/>
            <person name="Bonfante P."/>
            <person name="Martin F.M."/>
        </authorList>
    </citation>
    <scope>NUCLEOTIDE SEQUENCE [LARGE SCALE GENOMIC DNA]</scope>
    <source>
        <strain evidence="2 3">RN42</strain>
    </source>
</reference>
<dbReference type="InterPro" id="IPR043502">
    <property type="entry name" value="DNA/RNA_pol_sf"/>
</dbReference>
<dbReference type="EMBL" id="ML119689">
    <property type="protein sequence ID" value="RPA80369.1"/>
    <property type="molecule type" value="Genomic_DNA"/>
</dbReference>
<accession>A0A3N4I2Z6</accession>
<protein>
    <submittedName>
        <fullName evidence="2">Uncharacterized protein</fullName>
    </submittedName>
</protein>
<name>A0A3N4I2Z6_ASCIM</name>
<sequence length="162" mass="18460">MGNWSKYWLDTSYQPGFKLKPSKCELGVTTTLFLGYTIDQTGIHIAHKKFKARQLRFRRFEVSENWHEVVGEAGALGFVEVEVSEIQHFDKEGSSIKDDGYVDEEKEDDWYEGDYGTKEDQVDNKLAAKSQTQATSRRTQRIREGSQTIQGCLLSVQAQSLG</sequence>
<proteinExistence type="predicted"/>
<evidence type="ECO:0000313" key="2">
    <source>
        <dbReference type="EMBL" id="RPA80369.1"/>
    </source>
</evidence>
<dbReference type="AlphaFoldDB" id="A0A3N4I2Z6"/>
<dbReference type="Proteomes" id="UP000275078">
    <property type="component" value="Unassembled WGS sequence"/>
</dbReference>
<evidence type="ECO:0000256" key="1">
    <source>
        <dbReference type="SAM" id="MobiDB-lite"/>
    </source>
</evidence>
<dbReference type="SUPFAM" id="SSF56672">
    <property type="entry name" value="DNA/RNA polymerases"/>
    <property type="match status" value="1"/>
</dbReference>
<gene>
    <name evidence="2" type="ORF">BJ508DRAFT_327479</name>
</gene>
<keyword evidence="3" id="KW-1185">Reference proteome</keyword>
<organism evidence="2 3">
    <name type="scientific">Ascobolus immersus RN42</name>
    <dbReference type="NCBI Taxonomy" id="1160509"/>
    <lineage>
        <taxon>Eukaryota</taxon>
        <taxon>Fungi</taxon>
        <taxon>Dikarya</taxon>
        <taxon>Ascomycota</taxon>
        <taxon>Pezizomycotina</taxon>
        <taxon>Pezizomycetes</taxon>
        <taxon>Pezizales</taxon>
        <taxon>Ascobolaceae</taxon>
        <taxon>Ascobolus</taxon>
    </lineage>
</organism>